<dbReference type="PANTHER" id="PTHR43206">
    <property type="entry name" value="AMINOTRANSFERASE"/>
    <property type="match status" value="1"/>
</dbReference>
<keyword evidence="5 7" id="KW-0663">Pyridoxal phosphate</keyword>
<comment type="catalytic activity">
    <reaction evidence="6">
        <text>4-aminobutanoate + 2-oxoglutarate = succinate semialdehyde + L-glutamate</text>
        <dbReference type="Rhea" id="RHEA:23352"/>
        <dbReference type="ChEBI" id="CHEBI:16810"/>
        <dbReference type="ChEBI" id="CHEBI:29985"/>
        <dbReference type="ChEBI" id="CHEBI:57706"/>
        <dbReference type="ChEBI" id="CHEBI:59888"/>
        <dbReference type="EC" id="2.6.1.19"/>
    </reaction>
</comment>
<dbReference type="InterPro" id="IPR015424">
    <property type="entry name" value="PyrdxlP-dep_Trfase"/>
</dbReference>
<dbReference type="FunFam" id="3.40.640.10:FF:000073">
    <property type="entry name" value="Probable 4-aminobutyrate aminotransferase"/>
    <property type="match status" value="1"/>
</dbReference>
<organism evidence="8 9">
    <name type="scientific">Mesorhabditis spiculigera</name>
    <dbReference type="NCBI Taxonomy" id="96644"/>
    <lineage>
        <taxon>Eukaryota</taxon>
        <taxon>Metazoa</taxon>
        <taxon>Ecdysozoa</taxon>
        <taxon>Nematoda</taxon>
        <taxon>Chromadorea</taxon>
        <taxon>Rhabditida</taxon>
        <taxon>Rhabditina</taxon>
        <taxon>Rhabditomorpha</taxon>
        <taxon>Rhabditoidea</taxon>
        <taxon>Rhabditidae</taxon>
        <taxon>Mesorhabditinae</taxon>
        <taxon>Mesorhabditis</taxon>
    </lineage>
</organism>
<dbReference type="EMBL" id="CATQJA010002659">
    <property type="protein sequence ID" value="CAJ0580431.1"/>
    <property type="molecule type" value="Genomic_DNA"/>
</dbReference>
<dbReference type="GO" id="GO:0009450">
    <property type="term" value="P:gamma-aminobutyric acid catabolic process"/>
    <property type="evidence" value="ECO:0007669"/>
    <property type="project" value="TreeGrafter"/>
</dbReference>
<evidence type="ECO:0000313" key="8">
    <source>
        <dbReference type="EMBL" id="CAJ0580431.1"/>
    </source>
</evidence>
<proteinExistence type="inferred from homology"/>
<dbReference type="Proteomes" id="UP001177023">
    <property type="component" value="Unassembled WGS sequence"/>
</dbReference>
<evidence type="ECO:0000256" key="3">
    <source>
        <dbReference type="ARBA" id="ARBA00022576"/>
    </source>
</evidence>
<evidence type="ECO:0000256" key="4">
    <source>
        <dbReference type="ARBA" id="ARBA00022679"/>
    </source>
</evidence>
<dbReference type="InterPro" id="IPR005814">
    <property type="entry name" value="Aminotrans_3"/>
</dbReference>
<dbReference type="InterPro" id="IPR015422">
    <property type="entry name" value="PyrdxlP-dep_Trfase_small"/>
</dbReference>
<evidence type="ECO:0000313" key="9">
    <source>
        <dbReference type="Proteomes" id="UP001177023"/>
    </source>
</evidence>
<evidence type="ECO:0000256" key="1">
    <source>
        <dbReference type="ARBA" id="ARBA00001933"/>
    </source>
</evidence>
<sequence length="489" mass="54293">MLVRLRSKAAGLGLSTVRGHHATASIATEEPAGPKMLTTCPGPKTNAQKKLMEKHSSIVSIRCFVDFEKSFGNYLVDADGNTMLDIFTMISSLPLGYNHPALVAATQRPDFITAAVSRPALGSYPRIDWHRHLDGALTSIAPKGLTANQTMLCGSSSNENAIKTAFIWYQTQKRGGAPPDEEHNKSCMLQVLPGSPKLSVMGFHGGLHGRTLALLSVTHSKPIHKVDMPVLDYPIGNYPRYKYPLAENKEYNAKQDRDCLADAEEKINIWKKKGNDVAAVIVEPIQSEGGDHYGSPQFFQGLRDLTKKYGIVFIVDEVQTGGGTTGEWWAHSHWNLDSPPDIVSFSKKLITGGYYYAEHLRIKEPQRIYNTWCGDPTKVLLLEAAVKVIKENKLIEKNREVGKLFQKELLQLQNDFPELLSRARGLSTFAAIDLPTMALRDKAIAKATNNGLHCGGCGERSLRFRPSLVYEKKHLDLTFELLRKTLKDL</sequence>
<reference evidence="8" key="1">
    <citation type="submission" date="2023-06" db="EMBL/GenBank/DDBJ databases">
        <authorList>
            <person name="Delattre M."/>
        </authorList>
    </citation>
    <scope>NUCLEOTIDE SEQUENCE</scope>
    <source>
        <strain evidence="8">AF72</strain>
    </source>
</reference>
<comment type="similarity">
    <text evidence="2 7">Belongs to the class-III pyridoxal-phosphate-dependent aminotransferase family.</text>
</comment>
<evidence type="ECO:0008006" key="10">
    <source>
        <dbReference type="Google" id="ProtNLM"/>
    </source>
</evidence>
<dbReference type="InterPro" id="IPR015421">
    <property type="entry name" value="PyrdxlP-dep_Trfase_major"/>
</dbReference>
<evidence type="ECO:0000256" key="5">
    <source>
        <dbReference type="ARBA" id="ARBA00022898"/>
    </source>
</evidence>
<comment type="caution">
    <text evidence="8">The sequence shown here is derived from an EMBL/GenBank/DDBJ whole genome shotgun (WGS) entry which is preliminary data.</text>
</comment>
<evidence type="ECO:0000256" key="6">
    <source>
        <dbReference type="ARBA" id="ARBA00048021"/>
    </source>
</evidence>
<dbReference type="Gene3D" id="3.40.640.10">
    <property type="entry name" value="Type I PLP-dependent aspartate aminotransferase-like (Major domain)"/>
    <property type="match status" value="1"/>
</dbReference>
<comment type="cofactor">
    <cofactor evidence="1">
        <name>pyridoxal 5'-phosphate</name>
        <dbReference type="ChEBI" id="CHEBI:597326"/>
    </cofactor>
</comment>
<evidence type="ECO:0000256" key="7">
    <source>
        <dbReference type="RuleBase" id="RU003560"/>
    </source>
</evidence>
<keyword evidence="3" id="KW-0032">Aminotransferase</keyword>
<feature type="non-terminal residue" evidence="8">
    <location>
        <position position="1"/>
    </location>
</feature>
<dbReference type="Pfam" id="PF00202">
    <property type="entry name" value="Aminotran_3"/>
    <property type="match status" value="1"/>
</dbReference>
<dbReference type="SUPFAM" id="SSF53383">
    <property type="entry name" value="PLP-dependent transferases"/>
    <property type="match status" value="1"/>
</dbReference>
<keyword evidence="9" id="KW-1185">Reference proteome</keyword>
<dbReference type="CDD" id="cd00610">
    <property type="entry name" value="OAT_like"/>
    <property type="match status" value="1"/>
</dbReference>
<dbReference type="PANTHER" id="PTHR43206:SF1">
    <property type="entry name" value="4-AMINOBUTYRATE AMINOTRANSFERASE, MITOCHONDRIAL"/>
    <property type="match status" value="1"/>
</dbReference>
<name>A0AA36D482_9BILA</name>
<dbReference type="GO" id="GO:0005739">
    <property type="term" value="C:mitochondrion"/>
    <property type="evidence" value="ECO:0007669"/>
    <property type="project" value="TreeGrafter"/>
</dbReference>
<evidence type="ECO:0000256" key="2">
    <source>
        <dbReference type="ARBA" id="ARBA00008954"/>
    </source>
</evidence>
<dbReference type="AlphaFoldDB" id="A0AA36D482"/>
<gene>
    <name evidence="8" type="ORF">MSPICULIGERA_LOCUS18629</name>
</gene>
<protein>
    <recommendedName>
        <fullName evidence="10">Gamma-amino-N-butyrate transaminase</fullName>
    </recommendedName>
</protein>
<dbReference type="PIRSF" id="PIRSF000521">
    <property type="entry name" value="Transaminase_4ab_Lys_Orn"/>
    <property type="match status" value="1"/>
</dbReference>
<dbReference type="GO" id="GO:0030170">
    <property type="term" value="F:pyridoxal phosphate binding"/>
    <property type="evidence" value="ECO:0007669"/>
    <property type="project" value="InterPro"/>
</dbReference>
<dbReference type="Gene3D" id="3.90.1150.10">
    <property type="entry name" value="Aspartate Aminotransferase, domain 1"/>
    <property type="match status" value="1"/>
</dbReference>
<keyword evidence="4" id="KW-0808">Transferase</keyword>
<accession>A0AA36D482</accession>
<dbReference type="GO" id="GO:0034386">
    <property type="term" value="F:4-aminobutyrate:2-oxoglutarate transaminase activity"/>
    <property type="evidence" value="ECO:0007669"/>
    <property type="project" value="UniProtKB-EC"/>
</dbReference>